<dbReference type="Gene3D" id="3.30.200.20">
    <property type="entry name" value="Phosphorylase Kinase, domain 1"/>
    <property type="match status" value="1"/>
</dbReference>
<dbReference type="eggNOG" id="KOG0032">
    <property type="taxonomic scope" value="Eukaryota"/>
</dbReference>
<organism evidence="1 2">
    <name type="scientific">Populus trichocarpa</name>
    <name type="common">Western balsam poplar</name>
    <name type="synonym">Populus balsamifera subsp. trichocarpa</name>
    <dbReference type="NCBI Taxonomy" id="3694"/>
    <lineage>
        <taxon>Eukaryota</taxon>
        <taxon>Viridiplantae</taxon>
        <taxon>Streptophyta</taxon>
        <taxon>Embryophyta</taxon>
        <taxon>Tracheophyta</taxon>
        <taxon>Spermatophyta</taxon>
        <taxon>Magnoliopsida</taxon>
        <taxon>eudicotyledons</taxon>
        <taxon>Gunneridae</taxon>
        <taxon>Pentapetalae</taxon>
        <taxon>rosids</taxon>
        <taxon>fabids</taxon>
        <taxon>Malpighiales</taxon>
        <taxon>Salicaceae</taxon>
        <taxon>Saliceae</taxon>
        <taxon>Populus</taxon>
    </lineage>
</organism>
<reference evidence="1 2" key="1">
    <citation type="journal article" date="2006" name="Science">
        <title>The genome of black cottonwood, Populus trichocarpa (Torr. &amp; Gray).</title>
        <authorList>
            <person name="Tuskan G.A."/>
            <person name="Difazio S."/>
            <person name="Jansson S."/>
            <person name="Bohlmann J."/>
            <person name="Grigoriev I."/>
            <person name="Hellsten U."/>
            <person name="Putnam N."/>
            <person name="Ralph S."/>
            <person name="Rombauts S."/>
            <person name="Salamov A."/>
            <person name="Schein J."/>
            <person name="Sterck L."/>
            <person name="Aerts A."/>
            <person name="Bhalerao R.R."/>
            <person name="Bhalerao R.P."/>
            <person name="Blaudez D."/>
            <person name="Boerjan W."/>
            <person name="Brun A."/>
            <person name="Brunner A."/>
            <person name="Busov V."/>
            <person name="Campbell M."/>
            <person name="Carlson J."/>
            <person name="Chalot M."/>
            <person name="Chapman J."/>
            <person name="Chen G.L."/>
            <person name="Cooper D."/>
            <person name="Coutinho P.M."/>
            <person name="Couturier J."/>
            <person name="Covert S."/>
            <person name="Cronk Q."/>
            <person name="Cunningham R."/>
            <person name="Davis J."/>
            <person name="Degroeve S."/>
            <person name="Dejardin A."/>
            <person name="Depamphilis C."/>
            <person name="Detter J."/>
            <person name="Dirks B."/>
            <person name="Dubchak I."/>
            <person name="Duplessis S."/>
            <person name="Ehlting J."/>
            <person name="Ellis B."/>
            <person name="Gendler K."/>
            <person name="Goodstein D."/>
            <person name="Gribskov M."/>
            <person name="Grimwood J."/>
            <person name="Groover A."/>
            <person name="Gunter L."/>
            <person name="Hamberger B."/>
            <person name="Heinze B."/>
            <person name="Helariutta Y."/>
            <person name="Henrissat B."/>
            <person name="Holligan D."/>
            <person name="Holt R."/>
            <person name="Huang W."/>
            <person name="Islam-Faridi N."/>
            <person name="Jones S."/>
            <person name="Jones-Rhoades M."/>
            <person name="Jorgensen R."/>
            <person name="Joshi C."/>
            <person name="Kangasjarvi J."/>
            <person name="Karlsson J."/>
            <person name="Kelleher C."/>
            <person name="Kirkpatrick R."/>
            <person name="Kirst M."/>
            <person name="Kohler A."/>
            <person name="Kalluri U."/>
            <person name="Larimer F."/>
            <person name="Leebens-Mack J."/>
            <person name="Leple J.C."/>
            <person name="Locascio P."/>
            <person name="Lou Y."/>
            <person name="Lucas S."/>
            <person name="Martin F."/>
            <person name="Montanini B."/>
            <person name="Napoli C."/>
            <person name="Nelson D.R."/>
            <person name="Nelson C."/>
            <person name="Nieminen K."/>
            <person name="Nilsson O."/>
            <person name="Pereda V."/>
            <person name="Peter G."/>
            <person name="Philippe R."/>
            <person name="Pilate G."/>
            <person name="Poliakov A."/>
            <person name="Razumovskaya J."/>
            <person name="Richardson P."/>
            <person name="Rinaldi C."/>
            <person name="Ritland K."/>
            <person name="Rouze P."/>
            <person name="Ryaboy D."/>
            <person name="Schmutz J."/>
            <person name="Schrader J."/>
            <person name="Segerman B."/>
            <person name="Shin H."/>
            <person name="Siddiqui A."/>
            <person name="Sterky F."/>
            <person name="Terry A."/>
            <person name="Tsai C.J."/>
            <person name="Uberbacher E."/>
            <person name="Unneberg P."/>
            <person name="Vahala J."/>
            <person name="Wall K."/>
            <person name="Wessler S."/>
            <person name="Yang G."/>
            <person name="Yin T."/>
            <person name="Douglas C."/>
            <person name="Marra M."/>
            <person name="Sandberg G."/>
            <person name="Van de Peer Y."/>
            <person name="Rokhsar D."/>
        </authorList>
    </citation>
    <scope>NUCLEOTIDE SEQUENCE [LARGE SCALE GENOMIC DNA]</scope>
    <source>
        <strain evidence="2">cv. Nisqually</strain>
    </source>
</reference>
<evidence type="ECO:0000313" key="1">
    <source>
        <dbReference type="EMBL" id="PNT07288.1"/>
    </source>
</evidence>
<sequence length="85" mass="9997">MGNCFVTFTATSFFAKEVKWKRKEKQNPFLEPTNMDILTYYEMSRELGHGEFGVTYFCTNINISEKFSCKFISKKKLRTIMDIEG</sequence>
<protein>
    <recommendedName>
        <fullName evidence="3">Protein kinase domain-containing protein</fullName>
    </recommendedName>
</protein>
<dbReference type="HOGENOM" id="CLU_2516838_0_0_1"/>
<gene>
    <name evidence="1" type="ORF">POPTR_013G077300</name>
</gene>
<dbReference type="AlphaFoldDB" id="B9I730"/>
<keyword evidence="2" id="KW-1185">Reference proteome</keyword>
<dbReference type="STRING" id="3694.B9I730"/>
<evidence type="ECO:0008006" key="3">
    <source>
        <dbReference type="Google" id="ProtNLM"/>
    </source>
</evidence>
<dbReference type="InterPro" id="IPR011009">
    <property type="entry name" value="Kinase-like_dom_sf"/>
</dbReference>
<accession>B9I730</accession>
<name>B9I730_POPTR</name>
<dbReference type="InParanoid" id="B9I730"/>
<dbReference type="EMBL" id="CM009302">
    <property type="protein sequence ID" value="PNT07288.1"/>
    <property type="molecule type" value="Genomic_DNA"/>
</dbReference>
<dbReference type="SUPFAM" id="SSF56112">
    <property type="entry name" value="Protein kinase-like (PK-like)"/>
    <property type="match status" value="1"/>
</dbReference>
<dbReference type="Proteomes" id="UP000006729">
    <property type="component" value="Chromosome 13"/>
</dbReference>
<evidence type="ECO:0000313" key="2">
    <source>
        <dbReference type="Proteomes" id="UP000006729"/>
    </source>
</evidence>
<proteinExistence type="predicted"/>